<dbReference type="Proteomes" id="UP000494329">
    <property type="component" value="Unassembled WGS sequence"/>
</dbReference>
<gene>
    <name evidence="1" type="ORF">LMG29739_05002</name>
</gene>
<accession>A0A6J5EKZ7</accession>
<protein>
    <submittedName>
        <fullName evidence="1">Uncharacterized protein</fullName>
    </submittedName>
</protein>
<keyword evidence="2" id="KW-1185">Reference proteome</keyword>
<dbReference type="EMBL" id="CADIKF010000050">
    <property type="protein sequence ID" value="CAB3767148.1"/>
    <property type="molecule type" value="Genomic_DNA"/>
</dbReference>
<proteinExistence type="predicted"/>
<evidence type="ECO:0000313" key="1">
    <source>
        <dbReference type="EMBL" id="CAB3767148.1"/>
    </source>
</evidence>
<sequence>MQNPALFHVLLDQFEALGTPPQDVERYVDRWHRLRSHEAFPCPVCFLAGEEQPLVLGAPQGEFMPVECRGCGTRFEVPLED</sequence>
<reference evidence="1 2" key="1">
    <citation type="submission" date="2020-04" db="EMBL/GenBank/DDBJ databases">
        <authorList>
            <person name="De Canck E."/>
        </authorList>
    </citation>
    <scope>NUCLEOTIDE SEQUENCE [LARGE SCALE GENOMIC DNA]</scope>
    <source>
        <strain evidence="1 2">LMG 29739</strain>
    </source>
</reference>
<dbReference type="AlphaFoldDB" id="A0A6J5EKZ7"/>
<name>A0A6J5EKZ7_9BURK</name>
<dbReference type="RefSeq" id="WP_175114151.1">
    <property type="nucleotide sequence ID" value="NZ_CADIKF010000050.1"/>
</dbReference>
<organism evidence="1 2">
    <name type="scientific">Paraburkholderia solisilvae</name>
    <dbReference type="NCBI Taxonomy" id="624376"/>
    <lineage>
        <taxon>Bacteria</taxon>
        <taxon>Pseudomonadati</taxon>
        <taxon>Pseudomonadota</taxon>
        <taxon>Betaproteobacteria</taxon>
        <taxon>Burkholderiales</taxon>
        <taxon>Burkholderiaceae</taxon>
        <taxon>Paraburkholderia</taxon>
    </lineage>
</organism>
<evidence type="ECO:0000313" key="2">
    <source>
        <dbReference type="Proteomes" id="UP000494329"/>
    </source>
</evidence>